<evidence type="ECO:0000313" key="2">
    <source>
        <dbReference type="EMBL" id="PIP63475.1"/>
    </source>
</evidence>
<feature type="domain" description="NYN" evidence="1">
    <location>
        <begin position="9"/>
        <end position="150"/>
    </location>
</feature>
<accession>A0A2H0C0M3</accession>
<dbReference type="Gene3D" id="3.40.50.1010">
    <property type="entry name" value="5'-nuclease"/>
    <property type="match status" value="1"/>
</dbReference>
<dbReference type="PANTHER" id="PTHR35458">
    <property type="entry name" value="SLR0755 PROTEIN"/>
    <property type="match status" value="1"/>
</dbReference>
<dbReference type="Pfam" id="PF01936">
    <property type="entry name" value="NYN"/>
    <property type="match status" value="1"/>
</dbReference>
<comment type="caution">
    <text evidence="2">The sequence shown here is derived from an EMBL/GenBank/DDBJ whole genome shotgun (WGS) entry which is preliminary data.</text>
</comment>
<dbReference type="AlphaFoldDB" id="A0A2H0C0M3"/>
<gene>
    <name evidence="2" type="ORF">COW97_02305</name>
</gene>
<proteinExistence type="predicted"/>
<dbReference type="EMBL" id="PCTC01000047">
    <property type="protein sequence ID" value="PIP63475.1"/>
    <property type="molecule type" value="Genomic_DNA"/>
</dbReference>
<dbReference type="InterPro" id="IPR047140">
    <property type="entry name" value="LabA"/>
</dbReference>
<dbReference type="PANTHER" id="PTHR35458:SF2">
    <property type="entry name" value="SLR0755 PROTEIN"/>
    <property type="match status" value="1"/>
</dbReference>
<dbReference type="GO" id="GO:0004540">
    <property type="term" value="F:RNA nuclease activity"/>
    <property type="evidence" value="ECO:0007669"/>
    <property type="project" value="InterPro"/>
</dbReference>
<name>A0A2H0C0M3_9BACT</name>
<sequence>MKKEIVYAFIDSQNLNLGTSKDLFRGKKIIYKGWKLDFRKFRRYLTDKFKIEKAFLFIGYIKKNWKLYKYLESCGYNLVYKPTTIDNQGKPKGNVDTEIVLHSAVIQYKNFDQAVFVAGDGDYLCLYEYLAEKKKLLRIIIPNLKSESSLLKKFQNYKTFLIFDRSKVEFKP</sequence>
<reference evidence="2 3" key="1">
    <citation type="submission" date="2017-09" db="EMBL/GenBank/DDBJ databases">
        <title>Depth-based differentiation of microbial function through sediment-hosted aquifers and enrichment of novel symbionts in the deep terrestrial subsurface.</title>
        <authorList>
            <person name="Probst A.J."/>
            <person name="Ladd B."/>
            <person name="Jarett J.K."/>
            <person name="Geller-Mcgrath D.E."/>
            <person name="Sieber C.M."/>
            <person name="Emerson J.B."/>
            <person name="Anantharaman K."/>
            <person name="Thomas B.C."/>
            <person name="Malmstrom R."/>
            <person name="Stieglmeier M."/>
            <person name="Klingl A."/>
            <person name="Woyke T."/>
            <person name="Ryan C.M."/>
            <person name="Banfield J.F."/>
        </authorList>
    </citation>
    <scope>NUCLEOTIDE SEQUENCE [LARGE SCALE GENOMIC DNA]</scope>
    <source>
        <strain evidence="2">CG22_combo_CG10-13_8_21_14_all_34_12</strain>
    </source>
</reference>
<dbReference type="InterPro" id="IPR021139">
    <property type="entry name" value="NYN"/>
</dbReference>
<evidence type="ECO:0000313" key="3">
    <source>
        <dbReference type="Proteomes" id="UP000229699"/>
    </source>
</evidence>
<dbReference type="Proteomes" id="UP000229699">
    <property type="component" value="Unassembled WGS sequence"/>
</dbReference>
<evidence type="ECO:0000259" key="1">
    <source>
        <dbReference type="Pfam" id="PF01936"/>
    </source>
</evidence>
<organism evidence="2 3">
    <name type="scientific">Candidatus Roizmanbacteria bacterium CG22_combo_CG10-13_8_21_14_all_34_12</name>
    <dbReference type="NCBI Taxonomy" id="1974860"/>
    <lineage>
        <taxon>Bacteria</taxon>
        <taxon>Candidatus Roizmaniibacteriota</taxon>
    </lineage>
</organism>
<protein>
    <recommendedName>
        <fullName evidence="1">NYN domain-containing protein</fullName>
    </recommendedName>
</protein>